<keyword evidence="3" id="KW-1185">Reference proteome</keyword>
<evidence type="ECO:0000313" key="3">
    <source>
        <dbReference type="Proteomes" id="UP001611383"/>
    </source>
</evidence>
<feature type="region of interest" description="Disordered" evidence="1">
    <location>
        <begin position="23"/>
        <end position="47"/>
    </location>
</feature>
<proteinExistence type="predicted"/>
<sequence length="170" mass="17845">MRFIGLALMLVSVGGVGACRATGMGSEPRSENEPPAGSACTDDTREDDDTLEQGLAASPVHHIFNQGPLRLEGVACPGDADWIHAHVDCCNPSGAVVRWDASLGALEVELLDNKGSPLPLSAPGDTVQRQPGEVRLLRAEYGGSFLVRVRAEGAAAVPYSLELTAPVFVR</sequence>
<gene>
    <name evidence="2" type="ORF">F0U60_39565</name>
</gene>
<protein>
    <recommendedName>
        <fullName evidence="4">Lipoprotein</fullName>
    </recommendedName>
</protein>
<dbReference type="EMBL" id="CP043494">
    <property type="protein sequence ID" value="WNG49545.1"/>
    <property type="molecule type" value="Genomic_DNA"/>
</dbReference>
<dbReference type="RefSeq" id="WP_395807565.1">
    <property type="nucleotide sequence ID" value="NZ_CP043494.1"/>
</dbReference>
<accession>A0ABY9X2C9</accession>
<evidence type="ECO:0008006" key="4">
    <source>
        <dbReference type="Google" id="ProtNLM"/>
    </source>
</evidence>
<dbReference type="PROSITE" id="PS51257">
    <property type="entry name" value="PROKAR_LIPOPROTEIN"/>
    <property type="match status" value="1"/>
</dbReference>
<dbReference type="Proteomes" id="UP001611383">
    <property type="component" value="Chromosome"/>
</dbReference>
<evidence type="ECO:0000313" key="2">
    <source>
        <dbReference type="EMBL" id="WNG49545.1"/>
    </source>
</evidence>
<evidence type="ECO:0000256" key="1">
    <source>
        <dbReference type="SAM" id="MobiDB-lite"/>
    </source>
</evidence>
<organism evidence="2 3">
    <name type="scientific">Archangium minus</name>
    <dbReference type="NCBI Taxonomy" id="83450"/>
    <lineage>
        <taxon>Bacteria</taxon>
        <taxon>Pseudomonadati</taxon>
        <taxon>Myxococcota</taxon>
        <taxon>Myxococcia</taxon>
        <taxon>Myxococcales</taxon>
        <taxon>Cystobacterineae</taxon>
        <taxon>Archangiaceae</taxon>
        <taxon>Archangium</taxon>
    </lineage>
</organism>
<name>A0ABY9X2C9_9BACT</name>
<reference evidence="2 3" key="1">
    <citation type="submission" date="2019-08" db="EMBL/GenBank/DDBJ databases">
        <title>Archangium and Cystobacter genomes.</title>
        <authorList>
            <person name="Chen I.-C.K."/>
            <person name="Wielgoss S."/>
        </authorList>
    </citation>
    <scope>NUCLEOTIDE SEQUENCE [LARGE SCALE GENOMIC DNA]</scope>
    <source>
        <strain evidence="2 3">Cbm 6</strain>
    </source>
</reference>